<protein>
    <submittedName>
        <fullName evidence="1">PiggyBac transposable element-derived 3-like protein</fullName>
    </submittedName>
</protein>
<dbReference type="STRING" id="84645.A0A498NQB2"/>
<dbReference type="AlphaFoldDB" id="A0A498NQB2"/>
<reference evidence="1 2" key="1">
    <citation type="submission" date="2018-03" db="EMBL/GenBank/DDBJ databases">
        <title>Draft genome sequence of Rohu Carp (Labeo rohita).</title>
        <authorList>
            <person name="Das P."/>
            <person name="Kushwaha B."/>
            <person name="Joshi C.G."/>
            <person name="Kumar D."/>
            <person name="Nagpure N.S."/>
            <person name="Sahoo L."/>
            <person name="Das S.P."/>
            <person name="Bit A."/>
            <person name="Patnaik S."/>
            <person name="Meher P.K."/>
            <person name="Jayasankar P."/>
            <person name="Koringa P.G."/>
            <person name="Patel N.V."/>
            <person name="Hinsu A.T."/>
            <person name="Kumar R."/>
            <person name="Pandey M."/>
            <person name="Agarwal S."/>
            <person name="Srivastava S."/>
            <person name="Singh M."/>
            <person name="Iquebal M.A."/>
            <person name="Jaiswal S."/>
            <person name="Angadi U.B."/>
            <person name="Kumar N."/>
            <person name="Raza M."/>
            <person name="Shah T.M."/>
            <person name="Rai A."/>
            <person name="Jena J.K."/>
        </authorList>
    </citation>
    <scope>NUCLEOTIDE SEQUENCE [LARGE SCALE GENOMIC DNA]</scope>
    <source>
        <strain evidence="1">DASCIFA01</strain>
        <tissue evidence="1">Testis</tissue>
    </source>
</reference>
<dbReference type="Proteomes" id="UP000290572">
    <property type="component" value="Unassembled WGS sequence"/>
</dbReference>
<dbReference type="EMBL" id="QBIY01011225">
    <property type="protein sequence ID" value="RXN33976.1"/>
    <property type="molecule type" value="Genomic_DNA"/>
</dbReference>
<dbReference type="GO" id="GO:0043565">
    <property type="term" value="F:sequence-specific DNA binding"/>
    <property type="evidence" value="ECO:0007669"/>
    <property type="project" value="TreeGrafter"/>
</dbReference>
<comment type="caution">
    <text evidence="1">The sequence shown here is derived from an EMBL/GenBank/DDBJ whole genome shotgun (WGS) entry which is preliminary data.</text>
</comment>
<evidence type="ECO:0000313" key="1">
    <source>
        <dbReference type="EMBL" id="RXN33976.1"/>
    </source>
</evidence>
<dbReference type="PANTHER" id="PTHR47055:SF3">
    <property type="entry name" value="PHORBOL-ESTER_DAG-TYPE DOMAIN-CONTAINING PROTEIN"/>
    <property type="match status" value="1"/>
</dbReference>
<sequence length="193" mass="21922">MFARDLEDGFIHDLVLYQSKTTLEAYSVPMMTEQQAMGFSSQIVSVLASTMSYSTTTTIFADKNLSLDIVRYLKDKNCRYTGTARDDKMGKPPFKSIKVIMYRRDIKALAVDGLSNFLMEVFRNCSSQRQVISHPRRSSADVPKPVQGHCSHTPNDSVQFDVFHAPVYTNWQTSKYCGRKGKHIEVKHGLQVL</sequence>
<keyword evidence="2" id="KW-1185">Reference proteome</keyword>
<evidence type="ECO:0000313" key="2">
    <source>
        <dbReference type="Proteomes" id="UP000290572"/>
    </source>
</evidence>
<accession>A0A498NQB2</accession>
<name>A0A498NQB2_LABRO</name>
<dbReference type="PANTHER" id="PTHR47055">
    <property type="entry name" value="DDE_TNP_1_7 DOMAIN-CONTAINING PROTEIN"/>
    <property type="match status" value="1"/>
</dbReference>
<dbReference type="InterPro" id="IPR052638">
    <property type="entry name" value="PiggyBac_TE-derived"/>
</dbReference>
<proteinExistence type="predicted"/>
<organism evidence="1 2">
    <name type="scientific">Labeo rohita</name>
    <name type="common">Indian major carp</name>
    <name type="synonym">Cyprinus rohita</name>
    <dbReference type="NCBI Taxonomy" id="84645"/>
    <lineage>
        <taxon>Eukaryota</taxon>
        <taxon>Metazoa</taxon>
        <taxon>Chordata</taxon>
        <taxon>Craniata</taxon>
        <taxon>Vertebrata</taxon>
        <taxon>Euteleostomi</taxon>
        <taxon>Actinopterygii</taxon>
        <taxon>Neopterygii</taxon>
        <taxon>Teleostei</taxon>
        <taxon>Ostariophysi</taxon>
        <taxon>Cypriniformes</taxon>
        <taxon>Cyprinidae</taxon>
        <taxon>Labeoninae</taxon>
        <taxon>Labeonini</taxon>
        <taxon>Labeo</taxon>
    </lineage>
</organism>
<gene>
    <name evidence="1" type="ORF">ROHU_015234</name>
</gene>